<reference evidence="4 5" key="1">
    <citation type="submission" date="2015-11" db="EMBL/GenBank/DDBJ databases">
        <title>Exploring the genomic traits of fungus-feeding bacterial genus Collimonas.</title>
        <authorList>
            <person name="Song C."/>
            <person name="Schmidt R."/>
            <person name="de Jager V."/>
            <person name="Krzyzanowska D."/>
            <person name="Jongedijk E."/>
            <person name="Cankar K."/>
            <person name="Beekwilder J."/>
            <person name="van Veen A."/>
            <person name="de Boer W."/>
            <person name="van Veen J.A."/>
            <person name="Garbeva P."/>
        </authorList>
    </citation>
    <scope>NUCLEOTIDE SEQUENCE [LARGE SCALE GENOMIC DNA]</scope>
    <source>
        <strain evidence="3 5">Ter291</strain>
        <strain evidence="2 4">Ter91</strain>
    </source>
</reference>
<dbReference type="KEGG" id="cpra:CPter91_1222"/>
<evidence type="ECO:0000313" key="2">
    <source>
        <dbReference type="EMBL" id="AMP03605.1"/>
    </source>
</evidence>
<keyword evidence="1" id="KW-0472">Membrane</keyword>
<evidence type="ECO:0000313" key="3">
    <source>
        <dbReference type="EMBL" id="AMP13498.1"/>
    </source>
</evidence>
<evidence type="ECO:0000313" key="5">
    <source>
        <dbReference type="Proteomes" id="UP000074914"/>
    </source>
</evidence>
<keyword evidence="1" id="KW-0812">Transmembrane</keyword>
<evidence type="ECO:0000256" key="1">
    <source>
        <dbReference type="SAM" id="Phobius"/>
    </source>
</evidence>
<proteinExistence type="predicted"/>
<dbReference type="Proteomes" id="UP000074561">
    <property type="component" value="Chromosome"/>
</dbReference>
<gene>
    <name evidence="3" type="ORF">CPter291_1222</name>
    <name evidence="2" type="ORF">CPter91_1222</name>
</gene>
<keyword evidence="1" id="KW-1133">Transmembrane helix</keyword>
<protein>
    <submittedName>
        <fullName evidence="2">Uncharacterized protein</fullName>
    </submittedName>
</protein>
<organism evidence="2 4">
    <name type="scientific">Collimonas pratensis</name>
    <dbReference type="NCBI Taxonomy" id="279113"/>
    <lineage>
        <taxon>Bacteria</taxon>
        <taxon>Pseudomonadati</taxon>
        <taxon>Pseudomonadota</taxon>
        <taxon>Betaproteobacteria</taxon>
        <taxon>Burkholderiales</taxon>
        <taxon>Oxalobacteraceae</taxon>
        <taxon>Collimonas</taxon>
    </lineage>
</organism>
<dbReference type="EMBL" id="CP013234">
    <property type="protein sequence ID" value="AMP03605.1"/>
    <property type="molecule type" value="Genomic_DNA"/>
</dbReference>
<name>A0A127Q197_9BURK</name>
<feature type="transmembrane region" description="Helical" evidence="1">
    <location>
        <begin position="12"/>
        <end position="31"/>
    </location>
</feature>
<dbReference type="STRING" id="279113.CPter91_1222"/>
<dbReference type="Proteomes" id="UP000074914">
    <property type="component" value="Chromosome"/>
</dbReference>
<dbReference type="EMBL" id="CP013236">
    <property type="protein sequence ID" value="AMP13498.1"/>
    <property type="molecule type" value="Genomic_DNA"/>
</dbReference>
<dbReference type="AlphaFoldDB" id="A0A127Q197"/>
<sequence>MRSLPHWNQSDAVILFYLELSILPILIDVGTTTKFTAAS</sequence>
<accession>A0A127Q197</accession>
<keyword evidence="5" id="KW-1185">Reference proteome</keyword>
<evidence type="ECO:0000313" key="4">
    <source>
        <dbReference type="Proteomes" id="UP000074561"/>
    </source>
</evidence>